<dbReference type="PRINTS" id="PR00109">
    <property type="entry name" value="TYRKINASE"/>
</dbReference>
<dbReference type="GO" id="GO:0005524">
    <property type="term" value="F:ATP binding"/>
    <property type="evidence" value="ECO:0007669"/>
    <property type="project" value="UniProtKB-UniRule"/>
</dbReference>
<proteinExistence type="inferred from homology"/>
<dbReference type="GO" id="GO:0004715">
    <property type="term" value="F:non-membrane spanning protein tyrosine kinase activity"/>
    <property type="evidence" value="ECO:0007669"/>
    <property type="project" value="UniProtKB-EC"/>
</dbReference>
<accession>A0AAR5PHK9</accession>
<evidence type="ECO:0000256" key="3">
    <source>
        <dbReference type="ARBA" id="ARBA00022741"/>
    </source>
</evidence>
<evidence type="ECO:0000313" key="21">
    <source>
        <dbReference type="Proteomes" id="UP000019118"/>
    </source>
</evidence>
<dbReference type="Gene3D" id="3.30.505.10">
    <property type="entry name" value="SH2 domain"/>
    <property type="match status" value="1"/>
</dbReference>
<dbReference type="SUPFAM" id="SSF56112">
    <property type="entry name" value="Protein kinase-like (PK-like)"/>
    <property type="match status" value="1"/>
</dbReference>
<dbReference type="Proteomes" id="UP000019118">
    <property type="component" value="Unassembled WGS sequence"/>
</dbReference>
<dbReference type="SMART" id="SM00219">
    <property type="entry name" value="TyrKc"/>
    <property type="match status" value="1"/>
</dbReference>
<dbReference type="Pfam" id="PF07714">
    <property type="entry name" value="PK_Tyr_Ser-Thr"/>
    <property type="match status" value="1"/>
</dbReference>
<feature type="region of interest" description="Disordered" evidence="16">
    <location>
        <begin position="251"/>
        <end position="272"/>
    </location>
</feature>
<dbReference type="GO" id="GO:0002009">
    <property type="term" value="P:morphogenesis of an epithelium"/>
    <property type="evidence" value="ECO:0007669"/>
    <property type="project" value="UniProtKB-ARBA"/>
</dbReference>
<dbReference type="FunFam" id="1.10.510.10:FF:000212">
    <property type="entry name" value="Tyrosine-protein kinase"/>
    <property type="match status" value="1"/>
</dbReference>
<feature type="compositionally biased region" description="Polar residues" evidence="16">
    <location>
        <begin position="256"/>
        <end position="272"/>
    </location>
</feature>
<evidence type="ECO:0000256" key="10">
    <source>
        <dbReference type="PIRSR" id="PIRSR000632-1"/>
    </source>
</evidence>
<feature type="active site" description="Proton acceptor" evidence="10">
    <location>
        <position position="581"/>
    </location>
</feature>
<evidence type="ECO:0000259" key="17">
    <source>
        <dbReference type="PROSITE" id="PS50001"/>
    </source>
</evidence>
<dbReference type="InterPro" id="IPR027267">
    <property type="entry name" value="AH/BAR_dom_sf"/>
</dbReference>
<feature type="coiled-coil region" evidence="15">
    <location>
        <begin position="278"/>
        <end position="305"/>
    </location>
</feature>
<dbReference type="InterPro" id="IPR000719">
    <property type="entry name" value="Prot_kinase_dom"/>
</dbReference>
<dbReference type="PROSITE" id="PS00107">
    <property type="entry name" value="PROTEIN_KINASE_ATP"/>
    <property type="match status" value="1"/>
</dbReference>
<evidence type="ECO:0000256" key="13">
    <source>
        <dbReference type="PROSITE-ProRule" id="PRU01077"/>
    </source>
</evidence>
<evidence type="ECO:0000256" key="2">
    <source>
        <dbReference type="ARBA" id="ARBA00022679"/>
    </source>
</evidence>
<feature type="coiled-coil region" evidence="15">
    <location>
        <begin position="2"/>
        <end position="44"/>
    </location>
</feature>
<evidence type="ECO:0000256" key="7">
    <source>
        <dbReference type="ARBA" id="ARBA00023137"/>
    </source>
</evidence>
<dbReference type="EC" id="2.7.10.2" evidence="9"/>
<name>A0AAR5PHK9_DENPD</name>
<evidence type="ECO:0000256" key="1">
    <source>
        <dbReference type="ARBA" id="ARBA00022553"/>
    </source>
</evidence>
<evidence type="ECO:0000259" key="19">
    <source>
        <dbReference type="PROSITE" id="PS51741"/>
    </source>
</evidence>
<dbReference type="InterPro" id="IPR050198">
    <property type="entry name" value="Non-receptor_tyrosine_kinases"/>
</dbReference>
<dbReference type="Gene3D" id="3.30.200.20">
    <property type="entry name" value="Phosphorylase Kinase, domain 1"/>
    <property type="match status" value="1"/>
</dbReference>
<feature type="domain" description="SH2" evidence="17">
    <location>
        <begin position="356"/>
        <end position="447"/>
    </location>
</feature>
<comment type="catalytic activity">
    <reaction evidence="8 9">
        <text>L-tyrosyl-[protein] + ATP = O-phospho-L-tyrosyl-[protein] + ADP + H(+)</text>
        <dbReference type="Rhea" id="RHEA:10596"/>
        <dbReference type="Rhea" id="RHEA-COMP:10136"/>
        <dbReference type="Rhea" id="RHEA-COMP:20101"/>
        <dbReference type="ChEBI" id="CHEBI:15378"/>
        <dbReference type="ChEBI" id="CHEBI:30616"/>
        <dbReference type="ChEBI" id="CHEBI:46858"/>
        <dbReference type="ChEBI" id="CHEBI:61978"/>
        <dbReference type="ChEBI" id="CHEBI:456216"/>
        <dbReference type="EC" id="2.7.10.2"/>
    </reaction>
</comment>
<evidence type="ECO:0000256" key="9">
    <source>
        <dbReference type="PIRNR" id="PIRNR000632"/>
    </source>
</evidence>
<keyword evidence="3 9" id="KW-0547">Nucleotide-binding</keyword>
<dbReference type="PANTHER" id="PTHR24418">
    <property type="entry name" value="TYROSINE-PROTEIN KINASE"/>
    <property type="match status" value="1"/>
</dbReference>
<evidence type="ECO:0000256" key="12">
    <source>
        <dbReference type="PROSITE-ProRule" id="PRU00191"/>
    </source>
</evidence>
<keyword evidence="7 9" id="KW-0829">Tyrosine-protein kinase</keyword>
<reference evidence="21" key="1">
    <citation type="journal article" date="2013" name="Genome Biol.">
        <title>Draft genome of the mountain pine beetle, Dendroctonus ponderosae Hopkins, a major forest pest.</title>
        <authorList>
            <person name="Keeling C.I."/>
            <person name="Yuen M.M."/>
            <person name="Liao N.Y."/>
            <person name="Docking T.R."/>
            <person name="Chan S.K."/>
            <person name="Taylor G.A."/>
            <person name="Palmquist D.L."/>
            <person name="Jackman S.D."/>
            <person name="Nguyen A."/>
            <person name="Li M."/>
            <person name="Henderson H."/>
            <person name="Janes J.K."/>
            <person name="Zhao Y."/>
            <person name="Pandoh P."/>
            <person name="Moore R."/>
            <person name="Sperling F.A."/>
            <person name="Huber D.P."/>
            <person name="Birol I."/>
            <person name="Jones S.J."/>
            <person name="Bohlmann J."/>
        </authorList>
    </citation>
    <scope>NUCLEOTIDE SEQUENCE</scope>
</reference>
<dbReference type="AlphaFoldDB" id="A0AAR5PHK9"/>
<evidence type="ECO:0000256" key="4">
    <source>
        <dbReference type="ARBA" id="ARBA00022777"/>
    </source>
</evidence>
<dbReference type="Gene3D" id="1.10.510.10">
    <property type="entry name" value="Transferase(Phosphotransferase) domain 1"/>
    <property type="match status" value="1"/>
</dbReference>
<organism evidence="20 21">
    <name type="scientific">Dendroctonus ponderosae</name>
    <name type="common">Mountain pine beetle</name>
    <dbReference type="NCBI Taxonomy" id="77166"/>
    <lineage>
        <taxon>Eukaryota</taxon>
        <taxon>Metazoa</taxon>
        <taxon>Ecdysozoa</taxon>
        <taxon>Arthropoda</taxon>
        <taxon>Hexapoda</taxon>
        <taxon>Insecta</taxon>
        <taxon>Pterygota</taxon>
        <taxon>Neoptera</taxon>
        <taxon>Endopterygota</taxon>
        <taxon>Coleoptera</taxon>
        <taxon>Polyphaga</taxon>
        <taxon>Cucujiformia</taxon>
        <taxon>Curculionidae</taxon>
        <taxon>Scolytinae</taxon>
        <taxon>Dendroctonus</taxon>
    </lineage>
</organism>
<dbReference type="InterPro" id="IPR036860">
    <property type="entry name" value="SH2_dom_sf"/>
</dbReference>
<evidence type="ECO:0000256" key="6">
    <source>
        <dbReference type="ARBA" id="ARBA00023054"/>
    </source>
</evidence>
<dbReference type="PIRSF" id="PIRSF000632">
    <property type="entry name" value="TyrPK_fps"/>
    <property type="match status" value="1"/>
</dbReference>
<evidence type="ECO:0000259" key="18">
    <source>
        <dbReference type="PROSITE" id="PS50011"/>
    </source>
</evidence>
<dbReference type="FunFam" id="3.30.200.20:FF:000089">
    <property type="entry name" value="Tyrosine-protein kinase"/>
    <property type="match status" value="1"/>
</dbReference>
<dbReference type="Pfam" id="PF00017">
    <property type="entry name" value="SH2"/>
    <property type="match status" value="1"/>
</dbReference>
<dbReference type="InterPro" id="IPR017441">
    <property type="entry name" value="Protein_kinase_ATP_BS"/>
</dbReference>
<protein>
    <recommendedName>
        <fullName evidence="9">Tyrosine-protein kinase</fullName>
        <ecNumber evidence="9">2.7.10.2</ecNumber>
    </recommendedName>
</protein>
<keyword evidence="21" id="KW-1185">Reference proteome</keyword>
<dbReference type="EnsemblMetazoa" id="XM_019904808.1">
    <property type="protein sequence ID" value="XP_019760367.1"/>
    <property type="gene ID" value="LOC109537870"/>
</dbReference>
<dbReference type="PROSITE" id="PS00109">
    <property type="entry name" value="PROTEIN_KINASE_TYR"/>
    <property type="match status" value="1"/>
</dbReference>
<keyword evidence="1" id="KW-0597">Phosphoprotein</keyword>
<feature type="binding site" evidence="11">
    <location>
        <begin position="465"/>
        <end position="473"/>
    </location>
    <ligand>
        <name>ATP</name>
        <dbReference type="ChEBI" id="CHEBI:30616"/>
    </ligand>
</feature>
<feature type="domain" description="Protein kinase" evidence="18">
    <location>
        <begin position="459"/>
        <end position="717"/>
    </location>
</feature>
<dbReference type="PROSITE" id="PS50001">
    <property type="entry name" value="SH2"/>
    <property type="match status" value="1"/>
</dbReference>
<evidence type="ECO:0000256" key="14">
    <source>
        <dbReference type="PROSITE-ProRule" id="PRU10141"/>
    </source>
</evidence>
<dbReference type="Gene3D" id="1.20.1270.60">
    <property type="entry name" value="Arfaptin homology (AH) domain/BAR domain"/>
    <property type="match status" value="1"/>
</dbReference>
<dbReference type="InterPro" id="IPR011009">
    <property type="entry name" value="Kinase-like_dom_sf"/>
</dbReference>
<dbReference type="FunFam" id="3.30.505.10:FF:000051">
    <property type="entry name" value="Tyrosine-protein kinase"/>
    <property type="match status" value="1"/>
</dbReference>
<dbReference type="InterPro" id="IPR008266">
    <property type="entry name" value="Tyr_kinase_AS"/>
</dbReference>
<reference evidence="20" key="2">
    <citation type="submission" date="2024-08" db="UniProtKB">
        <authorList>
            <consortium name="EnsemblMetazoa"/>
        </authorList>
    </citation>
    <scope>IDENTIFICATION</scope>
</reference>
<evidence type="ECO:0000256" key="16">
    <source>
        <dbReference type="SAM" id="MobiDB-lite"/>
    </source>
</evidence>
<dbReference type="InterPro" id="IPR020635">
    <property type="entry name" value="Tyr_kinase_cat_dom"/>
</dbReference>
<keyword evidence="6 13" id="KW-0175">Coiled coil</keyword>
<dbReference type="InterPro" id="IPR001245">
    <property type="entry name" value="Ser-Thr/Tyr_kinase_cat_dom"/>
</dbReference>
<dbReference type="InterPro" id="IPR035849">
    <property type="entry name" value="Fes/Fps/Fer_SH2"/>
</dbReference>
<evidence type="ECO:0000256" key="15">
    <source>
        <dbReference type="SAM" id="Coils"/>
    </source>
</evidence>
<keyword evidence="12" id="KW-0727">SH2 domain</keyword>
<feature type="domain" description="F-BAR" evidence="19">
    <location>
        <begin position="1"/>
        <end position="189"/>
    </location>
</feature>
<keyword evidence="2 9" id="KW-0808">Transferase</keyword>
<dbReference type="InterPro" id="IPR016250">
    <property type="entry name" value="Tyr-prot_kinase_Fes/Fps"/>
</dbReference>
<feature type="binding site" evidence="11 14">
    <location>
        <position position="488"/>
    </location>
    <ligand>
        <name>ATP</name>
        <dbReference type="ChEBI" id="CHEBI:30616"/>
    </ligand>
</feature>
<evidence type="ECO:0000256" key="11">
    <source>
        <dbReference type="PIRSR" id="PIRSR000632-2"/>
    </source>
</evidence>
<dbReference type="SUPFAM" id="SSF103657">
    <property type="entry name" value="BAR/IMD domain-like"/>
    <property type="match status" value="1"/>
</dbReference>
<keyword evidence="4 9" id="KW-0418">Kinase</keyword>
<keyword evidence="5 9" id="KW-0067">ATP-binding</keyword>
<sequence>MMEELENTAKLIRQNADTVEIKALDALNSLYAEKRKIRKAYQEEHVRIVQQFTHLSDDVIRKKTEYQKYLELYKLMRCKFEEIYIKGGRGGRKLDEVRDKYQKACRKLHLTHNEYVLLLCEAVEFEKDFRTVLLPGLLEHQQSLQEAFILTWKQILSEIASNSDLTSEKFRECHRRICLNIDSIKPVDEYKDFTEKYKTTPTEPVKFTFDESLVEESAGKLLPNQLTVDNLTVEWLRNKLTELETSIKENQEKRTSLTNGHNSDTLANGKTTPINEINNRLSLNLETSRKDINELKCQERKMLKQTELIRTALNELGCEEAPSGCDISIDNQPAFIDNSPEEVSITGNKCLVDEEWFHGVLPREEVVRLLTVDGDFLVRETTLNDECQTVLSVCWGSHKHFIVQTTPEGQFRFEGPAFPTIRDLIIYQFNSGLPVTQRSGAILHKPIPRERWELNNDDVILLDKIGRGNFGDVYRAQLKNSNEVVAVKTCRVTLPEEHKKKFLQEGRILKQYDHPNIVKLIGICVQKQPIMIVMELVPGGSLLTFLRKKSNSLGEGQLMKMCLDAAAGMRYLESKNCIHRDLAARNCLVGKLCFIVYFLTVILTVMSREEEEYIVSDGMKQIPIKWTAPEALNFGKYTSLCDVWSYGILCWEIFSRGGTPYVGMNNTKAREKIDSGYRMPAPENTPDEMYRLMLRCWEYKPETRPNFEQIYTVVETLCNAYRATFC</sequence>
<dbReference type="PROSITE" id="PS51741">
    <property type="entry name" value="F_BAR"/>
    <property type="match status" value="1"/>
</dbReference>
<evidence type="ECO:0000256" key="5">
    <source>
        <dbReference type="ARBA" id="ARBA00022840"/>
    </source>
</evidence>
<evidence type="ECO:0000256" key="8">
    <source>
        <dbReference type="ARBA" id="ARBA00051245"/>
    </source>
</evidence>
<evidence type="ECO:0000313" key="20">
    <source>
        <dbReference type="EnsemblMetazoa" id="XP_019760367.1"/>
    </source>
</evidence>
<dbReference type="CDD" id="cd10361">
    <property type="entry name" value="SH2_Fps_family"/>
    <property type="match status" value="1"/>
</dbReference>
<comment type="similarity">
    <text evidence="9">Belongs to the protein kinase superfamily. Tyr protein kinase family. Fes/fps subfamily.</text>
</comment>
<dbReference type="InterPro" id="IPR000980">
    <property type="entry name" value="SH2"/>
</dbReference>
<dbReference type="SMART" id="SM00252">
    <property type="entry name" value="SH2"/>
    <property type="match status" value="1"/>
</dbReference>
<dbReference type="InterPro" id="IPR031160">
    <property type="entry name" value="F_BAR_dom"/>
</dbReference>
<dbReference type="PROSITE" id="PS50011">
    <property type="entry name" value="PROTEIN_KINASE_DOM"/>
    <property type="match status" value="1"/>
</dbReference>
<dbReference type="SUPFAM" id="SSF55550">
    <property type="entry name" value="SH2 domain"/>
    <property type="match status" value="1"/>
</dbReference>